<dbReference type="RefSeq" id="WP_229802596.1">
    <property type="nucleotide sequence ID" value="NZ_BMYM01000001.1"/>
</dbReference>
<comment type="caution">
    <text evidence="1">The sequence shown here is derived from an EMBL/GenBank/DDBJ whole genome shotgun (WGS) entry which is preliminary data.</text>
</comment>
<accession>A0A918XFW0</accession>
<dbReference type="CDD" id="cd11527">
    <property type="entry name" value="NTP-PPase_dUTPase"/>
    <property type="match status" value="1"/>
</dbReference>
<dbReference type="SUPFAM" id="SSF101386">
    <property type="entry name" value="all-alpha NTP pyrophosphatases"/>
    <property type="match status" value="1"/>
</dbReference>
<name>A0A918XFW0_9GAMM</name>
<proteinExistence type="predicted"/>
<evidence type="ECO:0000313" key="2">
    <source>
        <dbReference type="Proteomes" id="UP000644693"/>
    </source>
</evidence>
<reference evidence="1" key="2">
    <citation type="submission" date="2020-09" db="EMBL/GenBank/DDBJ databases">
        <authorList>
            <person name="Sun Q."/>
            <person name="Kim S."/>
        </authorList>
    </citation>
    <scope>NUCLEOTIDE SEQUENCE</scope>
    <source>
        <strain evidence="1">KCTC 23430</strain>
    </source>
</reference>
<dbReference type="AlphaFoldDB" id="A0A918XFW0"/>
<gene>
    <name evidence="1" type="primary">dut</name>
    <name evidence="1" type="ORF">GCM10007053_11090</name>
</gene>
<sequence length="209" mass="24096">MKQALVNMLNMQHRMNTRVHEDWINQQFEWYRAIWIECGELMDHFGYKWWKKQEPDMEQVRLEAIDIWHFGLSALFTPGATVESIAADIETALADHQPQCVDVRTATESLAENSLATKGFSVACFWDLMNAAGLSFDDLYTAYVGKNVLNFFRQDNGYQEGTYQKTWAGREDNEHLVELVGTLNTDDEDFADALYVALTDRYRDVCEAG</sequence>
<reference evidence="1" key="1">
    <citation type="journal article" date="2014" name="Int. J. Syst. Evol. Microbiol.">
        <title>Complete genome sequence of Corynebacterium casei LMG S-19264T (=DSM 44701T), isolated from a smear-ripened cheese.</title>
        <authorList>
            <consortium name="US DOE Joint Genome Institute (JGI-PGF)"/>
            <person name="Walter F."/>
            <person name="Albersmeier A."/>
            <person name="Kalinowski J."/>
            <person name="Ruckert C."/>
        </authorList>
    </citation>
    <scope>NUCLEOTIDE SEQUENCE</scope>
    <source>
        <strain evidence="1">KCTC 23430</strain>
    </source>
</reference>
<protein>
    <submittedName>
        <fullName evidence="1">dUTPase</fullName>
    </submittedName>
</protein>
<dbReference type="Proteomes" id="UP000644693">
    <property type="component" value="Unassembled WGS sequence"/>
</dbReference>
<dbReference type="InterPro" id="IPR014871">
    <property type="entry name" value="dUTPase/dCTP_pyrophosphatase"/>
</dbReference>
<dbReference type="EMBL" id="BMYM01000001">
    <property type="protein sequence ID" value="GHD29891.1"/>
    <property type="molecule type" value="Genomic_DNA"/>
</dbReference>
<dbReference type="Pfam" id="PF08761">
    <property type="entry name" value="dUTPase_2"/>
    <property type="match status" value="1"/>
</dbReference>
<keyword evidence="2" id="KW-1185">Reference proteome</keyword>
<dbReference type="Gene3D" id="1.10.4010.10">
    <property type="entry name" value="Type II deoxyuridine triphosphatase"/>
    <property type="match status" value="1"/>
</dbReference>
<organism evidence="1 2">
    <name type="scientific">Parahalioglobus pacificus</name>
    <dbReference type="NCBI Taxonomy" id="930806"/>
    <lineage>
        <taxon>Bacteria</taxon>
        <taxon>Pseudomonadati</taxon>
        <taxon>Pseudomonadota</taxon>
        <taxon>Gammaproteobacteria</taxon>
        <taxon>Cellvibrionales</taxon>
        <taxon>Halieaceae</taxon>
        <taxon>Parahalioglobus</taxon>
    </lineage>
</organism>
<evidence type="ECO:0000313" key="1">
    <source>
        <dbReference type="EMBL" id="GHD29891.1"/>
    </source>
</evidence>